<dbReference type="RefSeq" id="XP_810285.1">
    <property type="nucleotide sequence ID" value="XM_805192.1"/>
</dbReference>
<dbReference type="PaxDb" id="353153-Q4D7C1"/>
<name>Q4D7C1_TRYCC</name>
<keyword evidence="1" id="KW-0732">Signal</keyword>
<feature type="non-terminal residue" evidence="2">
    <location>
        <position position="190"/>
    </location>
</feature>
<dbReference type="EMBL" id="AAHK01000886">
    <property type="protein sequence ID" value="EAN88434.1"/>
    <property type="molecule type" value="Genomic_DNA"/>
</dbReference>
<evidence type="ECO:0000256" key="1">
    <source>
        <dbReference type="SAM" id="SignalP"/>
    </source>
</evidence>
<feature type="chain" id="PRO_5004236101" evidence="1">
    <location>
        <begin position="30"/>
        <end position="190"/>
    </location>
</feature>
<dbReference type="SUPFAM" id="SSF50939">
    <property type="entry name" value="Sialidases"/>
    <property type="match status" value="1"/>
</dbReference>
<dbReference type="GeneID" id="3541014"/>
<dbReference type="KEGG" id="tcr:511237.130"/>
<dbReference type="InParanoid" id="Q4D7C1"/>
<dbReference type="Proteomes" id="UP000002296">
    <property type="component" value="Unassembled WGS sequence"/>
</dbReference>
<evidence type="ECO:0000313" key="3">
    <source>
        <dbReference type="Proteomes" id="UP000002296"/>
    </source>
</evidence>
<accession>Q4D7C1</accession>
<dbReference type="InterPro" id="IPR036278">
    <property type="entry name" value="Sialidase_sf"/>
</dbReference>
<dbReference type="Gene3D" id="2.120.10.10">
    <property type="match status" value="1"/>
</dbReference>
<feature type="signal peptide" evidence="1">
    <location>
        <begin position="1"/>
        <end position="29"/>
    </location>
</feature>
<keyword evidence="3" id="KW-1185">Reference proteome</keyword>
<organism evidence="2 3">
    <name type="scientific">Trypanosoma cruzi (strain CL Brener)</name>
    <dbReference type="NCBI Taxonomy" id="353153"/>
    <lineage>
        <taxon>Eukaryota</taxon>
        <taxon>Discoba</taxon>
        <taxon>Euglenozoa</taxon>
        <taxon>Kinetoplastea</taxon>
        <taxon>Metakinetoplastina</taxon>
        <taxon>Trypanosomatida</taxon>
        <taxon>Trypanosomatidae</taxon>
        <taxon>Trypanosoma</taxon>
        <taxon>Schizotrypanum</taxon>
    </lineage>
</organism>
<protein>
    <submittedName>
        <fullName evidence="2">Trans-sialidase, putative</fullName>
    </submittedName>
</protein>
<dbReference type="AlphaFoldDB" id="Q4D7C1"/>
<reference evidence="2 3" key="1">
    <citation type="journal article" date="2005" name="Science">
        <title>The genome sequence of Trypanosoma cruzi, etiologic agent of Chagas disease.</title>
        <authorList>
            <person name="El-Sayed N.M."/>
            <person name="Myler P.J."/>
            <person name="Bartholomeu D.C."/>
            <person name="Nilsson D."/>
            <person name="Aggarwal G."/>
            <person name="Tran A.N."/>
            <person name="Ghedin E."/>
            <person name="Worthey E.A."/>
            <person name="Delcher A.L."/>
            <person name="Blandin G."/>
            <person name="Westenberger S.J."/>
            <person name="Caler E."/>
            <person name="Cerqueira G.C."/>
            <person name="Branche C."/>
            <person name="Haas B."/>
            <person name="Anupama A."/>
            <person name="Arner E."/>
            <person name="Aslund L."/>
            <person name="Attipoe P."/>
            <person name="Bontempi E."/>
            <person name="Bringaud F."/>
            <person name="Burton P."/>
            <person name="Cadag E."/>
            <person name="Campbell D.A."/>
            <person name="Carrington M."/>
            <person name="Crabtree J."/>
            <person name="Darban H."/>
            <person name="da Silveira J.F."/>
            <person name="de Jong P."/>
            <person name="Edwards K."/>
            <person name="Englund P.T."/>
            <person name="Fazelina G."/>
            <person name="Feldblyum T."/>
            <person name="Ferella M."/>
            <person name="Frasch A.C."/>
            <person name="Gull K."/>
            <person name="Horn D."/>
            <person name="Hou L."/>
            <person name="Huang Y."/>
            <person name="Kindlund E."/>
            <person name="Klingbeil M."/>
            <person name="Kluge S."/>
            <person name="Koo H."/>
            <person name="Lacerda D."/>
            <person name="Levin M.J."/>
            <person name="Lorenzi H."/>
            <person name="Louie T."/>
            <person name="Machado C.R."/>
            <person name="McCulloch R."/>
            <person name="McKenna A."/>
            <person name="Mizuno Y."/>
            <person name="Mottram J.C."/>
            <person name="Nelson S."/>
            <person name="Ochaya S."/>
            <person name="Osoegawa K."/>
            <person name="Pai G."/>
            <person name="Parsons M."/>
            <person name="Pentony M."/>
            <person name="Pettersson U."/>
            <person name="Pop M."/>
            <person name="Ramirez J.L."/>
            <person name="Rinta J."/>
            <person name="Robertson L."/>
            <person name="Salzberg S.L."/>
            <person name="Sanchez D.O."/>
            <person name="Seyler A."/>
            <person name="Sharma R."/>
            <person name="Shetty J."/>
            <person name="Simpson A.J."/>
            <person name="Sisk E."/>
            <person name="Tammi M.T."/>
            <person name="Tarleton R."/>
            <person name="Teixeira S."/>
            <person name="Van Aken S."/>
            <person name="Vogt C."/>
            <person name="Ward P.N."/>
            <person name="Wickstead B."/>
            <person name="Wortman J."/>
            <person name="White O."/>
            <person name="Fraser C.M."/>
            <person name="Stuart K.D."/>
            <person name="Andersson B."/>
        </authorList>
    </citation>
    <scope>NUCLEOTIDE SEQUENCE [LARGE SCALE GENOMIC DNA]</scope>
    <source>
        <strain evidence="2 3">CL Brener</strain>
    </source>
</reference>
<sequence length="190" mass="20184">MSRHHFCSAVPLLLVVVMMCCNTCGPAAAEDSNSGDVRLPQRVGVFLPQKTSVLPKEGAGPGDVRDAFVSPSIVSAGGVIVALAEGRKWHSAPQHPAAKTLAIDIVAGYLNATEPWSSMVAYITSSKWNAHTVFDRETPKDGLGMAILPTSLSKGNELFLLVGSSYFVFDPTTQHWIEGGGDIHLVKGEV</sequence>
<proteinExistence type="predicted"/>
<comment type="caution">
    <text evidence="2">The sequence shown here is derived from an EMBL/GenBank/DDBJ whole genome shotgun (WGS) entry which is preliminary data.</text>
</comment>
<gene>
    <name evidence="2" type="ORF">Tc00.1047053511237.130</name>
</gene>
<dbReference type="CDD" id="cd15482">
    <property type="entry name" value="Sialidase_non-viral"/>
    <property type="match status" value="1"/>
</dbReference>
<evidence type="ECO:0000313" key="2">
    <source>
        <dbReference type="EMBL" id="EAN88434.1"/>
    </source>
</evidence>